<evidence type="ECO:0000259" key="5">
    <source>
        <dbReference type="PROSITE" id="PS51918"/>
    </source>
</evidence>
<keyword evidence="3" id="KW-0408">Iron</keyword>
<dbReference type="Pfam" id="PF04055">
    <property type="entry name" value="Radical_SAM"/>
    <property type="match status" value="1"/>
</dbReference>
<dbReference type="InterPro" id="IPR013785">
    <property type="entry name" value="Aldolase_TIM"/>
</dbReference>
<reference evidence="6" key="1">
    <citation type="submission" date="2020-06" db="EMBL/GenBank/DDBJ databases">
        <authorList>
            <consortium name="Plant Systems Biology data submission"/>
        </authorList>
    </citation>
    <scope>NUCLEOTIDE SEQUENCE</scope>
    <source>
        <strain evidence="6">D6</strain>
    </source>
</reference>
<dbReference type="InterPro" id="IPR006638">
    <property type="entry name" value="Elp3/MiaA/NifB-like_rSAM"/>
</dbReference>
<evidence type="ECO:0000313" key="6">
    <source>
        <dbReference type="EMBL" id="CAB9524588.1"/>
    </source>
</evidence>
<dbReference type="SUPFAM" id="SSF102114">
    <property type="entry name" value="Radical SAM enzymes"/>
    <property type="match status" value="1"/>
</dbReference>
<dbReference type="GO" id="GO:0051536">
    <property type="term" value="F:iron-sulfur cluster binding"/>
    <property type="evidence" value="ECO:0007669"/>
    <property type="project" value="UniProtKB-KW"/>
</dbReference>
<sequence length="481" mass="54659">MNMQRFVCRRLPCAIHRLHQDVPKRFHLSFATQRPSPLLPSTKDEARIPRRNEELCERLSPLADLWGLPNHLMSLQNDDPEYHHGLSFLSKDQLASVLSLPFPDDKTGWEETASIRNGLYTAANLLTTQQFGDKVHYRGLLEFSNICRNDCNYCGIRKSFKVPNRYKLDEATILQVAHWSAGRQYGSIMLQSGEVVTPQRLRFLCKVIRRIVKETGLGVSLSVGELPDDYYEKLRQAGAKRYLLRIETSNPTLFAQLHPPEQTFEARLDRLRALERADFMVGTGIMIGLPGQTTLDLADDLLFFQRESVDMIGMGPYILQRGTPTADDWIKEHPDLSRALVAKEMGEASPGQIELLDVQAARMFELTTRMVALSRLLLGDVNIAATTALQTIHPTGREVALMRGANILMPILTPTDHRAHYQLYEEDASGLLDDPTTNGSFLVEIFTFFLKENKWPENMFAQTGKILLVRMSSDYPWDLKD</sequence>
<dbReference type="PANTHER" id="PTHR43726:SF1">
    <property type="entry name" value="BIOTIN SYNTHASE"/>
    <property type="match status" value="1"/>
</dbReference>
<dbReference type="CDD" id="cd01335">
    <property type="entry name" value="Radical_SAM"/>
    <property type="match status" value="1"/>
</dbReference>
<dbReference type="SMART" id="SM00729">
    <property type="entry name" value="Elp3"/>
    <property type="match status" value="1"/>
</dbReference>
<dbReference type="GO" id="GO:0046872">
    <property type="term" value="F:metal ion binding"/>
    <property type="evidence" value="ECO:0007669"/>
    <property type="project" value="UniProtKB-KW"/>
</dbReference>
<dbReference type="SFLD" id="SFLDS00029">
    <property type="entry name" value="Radical_SAM"/>
    <property type="match status" value="2"/>
</dbReference>
<dbReference type="GO" id="GO:0016740">
    <property type="term" value="F:transferase activity"/>
    <property type="evidence" value="ECO:0007669"/>
    <property type="project" value="TreeGrafter"/>
</dbReference>
<evidence type="ECO:0000256" key="3">
    <source>
        <dbReference type="ARBA" id="ARBA00023004"/>
    </source>
</evidence>
<keyword evidence="4" id="KW-0411">Iron-sulfur</keyword>
<dbReference type="InterPro" id="IPR034422">
    <property type="entry name" value="HydE/PylB-like"/>
</dbReference>
<dbReference type="SFLD" id="SFLDG01280">
    <property type="entry name" value="HydE/PylB-like"/>
    <property type="match status" value="1"/>
</dbReference>
<dbReference type="Gene3D" id="3.20.20.70">
    <property type="entry name" value="Aldolase class I"/>
    <property type="match status" value="1"/>
</dbReference>
<dbReference type="InterPro" id="IPR058240">
    <property type="entry name" value="rSAM_sf"/>
</dbReference>
<comment type="caution">
    <text evidence="6">The sequence shown here is derived from an EMBL/GenBank/DDBJ whole genome shotgun (WGS) entry which is preliminary data.</text>
</comment>
<proteinExistence type="predicted"/>
<keyword evidence="1" id="KW-0949">S-adenosyl-L-methionine</keyword>
<dbReference type="EMBL" id="CAICTM010001553">
    <property type="protein sequence ID" value="CAB9524588.1"/>
    <property type="molecule type" value="Genomic_DNA"/>
</dbReference>
<accession>A0A9N8HRD9</accession>
<dbReference type="Proteomes" id="UP001153069">
    <property type="component" value="Unassembled WGS sequence"/>
</dbReference>
<keyword evidence="2" id="KW-0479">Metal-binding</keyword>
<name>A0A9N8HRD9_9STRA</name>
<gene>
    <name evidence="6" type="ORF">SEMRO_1555_G282160.1</name>
</gene>
<keyword evidence="7" id="KW-1185">Reference proteome</keyword>
<dbReference type="OrthoDB" id="188276at2759"/>
<organism evidence="6 7">
    <name type="scientific">Seminavis robusta</name>
    <dbReference type="NCBI Taxonomy" id="568900"/>
    <lineage>
        <taxon>Eukaryota</taxon>
        <taxon>Sar</taxon>
        <taxon>Stramenopiles</taxon>
        <taxon>Ochrophyta</taxon>
        <taxon>Bacillariophyta</taxon>
        <taxon>Bacillariophyceae</taxon>
        <taxon>Bacillariophycidae</taxon>
        <taxon>Naviculales</taxon>
        <taxon>Naviculaceae</taxon>
        <taxon>Seminavis</taxon>
    </lineage>
</organism>
<dbReference type="PROSITE" id="PS51918">
    <property type="entry name" value="RADICAL_SAM"/>
    <property type="match status" value="1"/>
</dbReference>
<protein>
    <submittedName>
        <fullName evidence="6">[FeFe] hydrogenase maturase subunit HydE</fullName>
    </submittedName>
</protein>
<dbReference type="AlphaFoldDB" id="A0A9N8HRD9"/>
<evidence type="ECO:0000256" key="4">
    <source>
        <dbReference type="ARBA" id="ARBA00023014"/>
    </source>
</evidence>
<dbReference type="PANTHER" id="PTHR43726">
    <property type="entry name" value="3-METHYLORNITHINE SYNTHASE"/>
    <property type="match status" value="1"/>
</dbReference>
<evidence type="ECO:0000256" key="2">
    <source>
        <dbReference type="ARBA" id="ARBA00022723"/>
    </source>
</evidence>
<dbReference type="SFLD" id="SFLDG01082">
    <property type="entry name" value="B12-binding_domain_containing"/>
    <property type="match status" value="1"/>
</dbReference>
<evidence type="ECO:0000256" key="1">
    <source>
        <dbReference type="ARBA" id="ARBA00022691"/>
    </source>
</evidence>
<dbReference type="SFLD" id="SFLDG01060">
    <property type="entry name" value="BATS_domain_containing"/>
    <property type="match status" value="1"/>
</dbReference>
<feature type="domain" description="Radical SAM core" evidence="5">
    <location>
        <begin position="133"/>
        <end position="365"/>
    </location>
</feature>
<evidence type="ECO:0000313" key="7">
    <source>
        <dbReference type="Proteomes" id="UP001153069"/>
    </source>
</evidence>
<dbReference type="InterPro" id="IPR007197">
    <property type="entry name" value="rSAM"/>
</dbReference>